<dbReference type="SMART" id="SM00612">
    <property type="entry name" value="Kelch"/>
    <property type="match status" value="2"/>
</dbReference>
<keyword evidence="6" id="KW-1185">Reference proteome</keyword>
<keyword evidence="1" id="KW-0880">Kelch repeat</keyword>
<dbReference type="InterPro" id="IPR006652">
    <property type="entry name" value="Kelch_1"/>
</dbReference>
<dbReference type="InterPro" id="IPR015915">
    <property type="entry name" value="Kelch-typ_b-propeller"/>
</dbReference>
<dbReference type="PANTHER" id="PTHR46260:SF3">
    <property type="entry name" value="RING-TYPE DOMAIN-CONTAINING PROTEIN"/>
    <property type="match status" value="1"/>
</dbReference>
<protein>
    <recommendedName>
        <fullName evidence="7">Kelch motif family protein</fullName>
    </recommendedName>
</protein>
<evidence type="ECO:0000256" key="4">
    <source>
        <dbReference type="SAM" id="MobiDB-lite"/>
    </source>
</evidence>
<evidence type="ECO:0000313" key="6">
    <source>
        <dbReference type="Proteomes" id="UP000785679"/>
    </source>
</evidence>
<evidence type="ECO:0000256" key="2">
    <source>
        <dbReference type="ARBA" id="ARBA00022737"/>
    </source>
</evidence>
<accession>A0A8J8NUR6</accession>
<feature type="coiled-coil region" evidence="3">
    <location>
        <begin position="81"/>
        <end position="164"/>
    </location>
</feature>
<dbReference type="OrthoDB" id="283842at2759"/>
<dbReference type="Proteomes" id="UP000785679">
    <property type="component" value="Unassembled WGS sequence"/>
</dbReference>
<feature type="compositionally biased region" description="Polar residues" evidence="4">
    <location>
        <begin position="1"/>
        <end position="14"/>
    </location>
</feature>
<dbReference type="Gene3D" id="2.120.10.80">
    <property type="entry name" value="Kelch-type beta propeller"/>
    <property type="match status" value="1"/>
</dbReference>
<dbReference type="EMBL" id="RRYP01007230">
    <property type="protein sequence ID" value="TNV80650.1"/>
    <property type="molecule type" value="Genomic_DNA"/>
</dbReference>
<evidence type="ECO:0000313" key="5">
    <source>
        <dbReference type="EMBL" id="TNV80650.1"/>
    </source>
</evidence>
<name>A0A8J8NUR6_HALGN</name>
<gene>
    <name evidence="5" type="ORF">FGO68_gene5518</name>
</gene>
<sequence>MEEQQHPTYLTPQHSGGGLHKTNSDYNASLLKEGHKINEKVKSLVKKFEDKIAACKLKQDQVNDYKIHITDKIDQFFDMVIKRINDRREKLKVDYKNIEAKEKRRLKSKQMKMERDLQELRAYYNDFQDFFSEFDSEMDYLANKASLDGQIQELQAIEKELKKSTQFFKSSDFKFPTFSYLNTELELLDNLGKINNNSDFSMPLVAFNTHTLQIYNYQEAHRDFQEIKFTDEDQLAQHDLPRYFKTLYIPDDRFLLVGGQERNVPISSQKSYLIDDKGKLGYVGEMTMGRQYFAMCGDYENECAYVIGGYNHERGIMNSVEKFNFKARKWLPAEQINHARINAAACKCGNKYLYLFGGLDKKDFLDSIERFNLQLDIWTVLKIRMPNRVANLFAYSLNSEYIILMGGMKKKQEEFVPKESKKVYELDNRVFAFKTSNQKWKDLKPFPFKKKFGSIQYNGYGKFFCNVIEDNKELPQLFVYDVRTAFPQFDKYWENERNQREGLQKIKGKDIKFHLAYSLSSKQEKQHGIMTYSTYESTSMPKPLDKELMDYIGEPIHMQESSVGVQHKAVELQELSFE</sequence>
<dbReference type="SUPFAM" id="SSF117281">
    <property type="entry name" value="Kelch motif"/>
    <property type="match status" value="1"/>
</dbReference>
<feature type="region of interest" description="Disordered" evidence="4">
    <location>
        <begin position="1"/>
        <end position="25"/>
    </location>
</feature>
<dbReference type="PANTHER" id="PTHR46260">
    <property type="entry name" value="RING-TYPE DOMAIN-CONTAINING PROTEIN"/>
    <property type="match status" value="1"/>
</dbReference>
<dbReference type="AlphaFoldDB" id="A0A8J8NUR6"/>
<dbReference type="Pfam" id="PF24681">
    <property type="entry name" value="Kelch_KLHDC2_KLHL20_DRC7"/>
    <property type="match status" value="1"/>
</dbReference>
<comment type="caution">
    <text evidence="5">The sequence shown here is derived from an EMBL/GenBank/DDBJ whole genome shotgun (WGS) entry which is preliminary data.</text>
</comment>
<reference evidence="5" key="1">
    <citation type="submission" date="2019-06" db="EMBL/GenBank/DDBJ databases">
        <authorList>
            <person name="Zheng W."/>
        </authorList>
    </citation>
    <scope>NUCLEOTIDE SEQUENCE</scope>
    <source>
        <strain evidence="5">QDHG01</strain>
    </source>
</reference>
<proteinExistence type="predicted"/>
<evidence type="ECO:0008006" key="7">
    <source>
        <dbReference type="Google" id="ProtNLM"/>
    </source>
</evidence>
<dbReference type="InterPro" id="IPR051746">
    <property type="entry name" value="Kelch_domain_containing_8"/>
</dbReference>
<evidence type="ECO:0000256" key="1">
    <source>
        <dbReference type="ARBA" id="ARBA00022441"/>
    </source>
</evidence>
<evidence type="ECO:0000256" key="3">
    <source>
        <dbReference type="SAM" id="Coils"/>
    </source>
</evidence>
<keyword evidence="3" id="KW-0175">Coiled coil</keyword>
<keyword evidence="2" id="KW-0677">Repeat</keyword>
<organism evidence="5 6">
    <name type="scientific">Halteria grandinella</name>
    <dbReference type="NCBI Taxonomy" id="5974"/>
    <lineage>
        <taxon>Eukaryota</taxon>
        <taxon>Sar</taxon>
        <taxon>Alveolata</taxon>
        <taxon>Ciliophora</taxon>
        <taxon>Intramacronucleata</taxon>
        <taxon>Spirotrichea</taxon>
        <taxon>Stichotrichia</taxon>
        <taxon>Sporadotrichida</taxon>
        <taxon>Halteriidae</taxon>
        <taxon>Halteria</taxon>
    </lineage>
</organism>